<dbReference type="PANTHER" id="PTHR35285:SF1">
    <property type="entry name" value="2-C-METHYL-D-ERYTHRITOL 4-PHOSPHATE CYTIDYLYLTRANSFERASE"/>
    <property type="match status" value="1"/>
</dbReference>
<accession>A0A8S9FDL4</accession>
<evidence type="ECO:0000256" key="1">
    <source>
        <dbReference type="SAM" id="SignalP"/>
    </source>
</evidence>
<dbReference type="EMBL" id="QGKY02002305">
    <property type="protein sequence ID" value="KAF2531745.1"/>
    <property type="molecule type" value="Genomic_DNA"/>
</dbReference>
<keyword evidence="1" id="KW-0732">Signal</keyword>
<evidence type="ECO:0000259" key="2">
    <source>
        <dbReference type="Pfam" id="PF25158"/>
    </source>
</evidence>
<organism evidence="3">
    <name type="scientific">Brassica cretica</name>
    <name type="common">Mustard</name>
    <dbReference type="NCBI Taxonomy" id="69181"/>
    <lineage>
        <taxon>Eukaryota</taxon>
        <taxon>Viridiplantae</taxon>
        <taxon>Streptophyta</taxon>
        <taxon>Embryophyta</taxon>
        <taxon>Tracheophyta</taxon>
        <taxon>Spermatophyta</taxon>
        <taxon>Magnoliopsida</taxon>
        <taxon>eudicotyledons</taxon>
        <taxon>Gunneridae</taxon>
        <taxon>Pentapetalae</taxon>
        <taxon>rosids</taxon>
        <taxon>malvids</taxon>
        <taxon>Brassicales</taxon>
        <taxon>Brassicaceae</taxon>
        <taxon>Brassiceae</taxon>
        <taxon>Brassica</taxon>
    </lineage>
</organism>
<protein>
    <recommendedName>
        <fullName evidence="2">ABC transporter A family member 2/9/11 C-terminal domain-containing protein</fullName>
    </recommendedName>
</protein>
<dbReference type="Pfam" id="PF25158">
    <property type="entry name" value="ABCA11_C"/>
    <property type="match status" value="1"/>
</dbReference>
<proteinExistence type="predicted"/>
<reference evidence="3" key="1">
    <citation type="submission" date="2019-12" db="EMBL/GenBank/DDBJ databases">
        <title>Genome sequencing and annotation of Brassica cretica.</title>
        <authorList>
            <person name="Studholme D.J."/>
            <person name="Sarris P.F."/>
        </authorList>
    </citation>
    <scope>NUCLEOTIDE SEQUENCE</scope>
    <source>
        <strain evidence="3">PFS-102/07</strain>
        <tissue evidence="3">Leaf</tissue>
    </source>
</reference>
<evidence type="ECO:0000313" key="3">
    <source>
        <dbReference type="EMBL" id="KAF2531745.1"/>
    </source>
</evidence>
<feature type="signal peptide" evidence="1">
    <location>
        <begin position="1"/>
        <end position="23"/>
    </location>
</feature>
<feature type="chain" id="PRO_5035743495" description="ABC transporter A family member 2/9/11 C-terminal domain-containing protein" evidence="1">
    <location>
        <begin position="24"/>
        <end position="432"/>
    </location>
</feature>
<dbReference type="InterPro" id="IPR056788">
    <property type="entry name" value="ABCA2/9/11_C"/>
</dbReference>
<feature type="domain" description="ABC transporter A family member 2/9/11 C-terminal" evidence="2">
    <location>
        <begin position="321"/>
        <end position="375"/>
    </location>
</feature>
<comment type="caution">
    <text evidence="3">The sequence shown here is derived from an EMBL/GenBank/DDBJ whole genome shotgun (WGS) entry which is preliminary data.</text>
</comment>
<dbReference type="AlphaFoldDB" id="A0A8S9FDL4"/>
<sequence>MMKMRIGVLALLVALSVVEFGLASPNTVPAFLWSPHLQLRLSILLIAVMAGNGELDEAVNYQVMSAKDLVGSVFTHGGWSNFLCSEKKVEQPVDVALVFIGRELSSSDVPSKRNSDPSLVNTLNNLFTASNFSLAFPYIAAPEEERMESLLLSGLKQACPHNVGVSNIVFSDSCLVEDGTIQKLSDLQSFKDHLLARRETRKEGETDLVVLCSEGSQSHSERESISELVSSVEQSGSKYTALYVSDPYWYTSYKTLQRFLAESATGNSSSVGVSTTCDELCKFKSSLLEGILVGFFEELQYRESEFGISDIQLGLATLEEVFLNIARRAELESATAEGTVVTLELESGILVEIPVGARFVGIPGTENAENPRGMMVEVYWQQDGSGTMCISGHSPEMRIPQNVSVLYEPPSQVLGRGQRRVRGSVIDYESSD</sequence>
<dbReference type="PANTHER" id="PTHR35285">
    <property type="entry name" value="2-C-METHYL-D-ERYTHRITOL 4-PHOSPHATE CYTIDYLYLTRANSFERASE"/>
    <property type="match status" value="1"/>
</dbReference>
<gene>
    <name evidence="3" type="ORF">F2Q70_00032531</name>
</gene>
<name>A0A8S9FDL4_BRACR</name>